<feature type="compositionally biased region" description="Polar residues" evidence="1">
    <location>
        <begin position="89"/>
        <end position="98"/>
    </location>
</feature>
<feature type="region of interest" description="Disordered" evidence="1">
    <location>
        <begin position="83"/>
        <end position="104"/>
    </location>
</feature>
<name>A0ABD2MGX1_9CUCU</name>
<protein>
    <submittedName>
        <fullName evidence="2">Uncharacterized protein</fullName>
    </submittedName>
</protein>
<proteinExistence type="predicted"/>
<keyword evidence="3" id="KW-1185">Reference proteome</keyword>
<sequence length="123" mass="14400">VRARIRRAKVDWYSQGYTEIEEFGRKHDMFNLIKKVKEVTGFQKRKAMNSSVDGSDEIISDPEEQLILWKEYVERLFADDRQKNHGLMDSTTGPSITKSEVEKDIDRAKNKKSTVLDELLKKH</sequence>
<organism evidence="2 3">
    <name type="scientific">Cryptolaemus montrouzieri</name>
    <dbReference type="NCBI Taxonomy" id="559131"/>
    <lineage>
        <taxon>Eukaryota</taxon>
        <taxon>Metazoa</taxon>
        <taxon>Ecdysozoa</taxon>
        <taxon>Arthropoda</taxon>
        <taxon>Hexapoda</taxon>
        <taxon>Insecta</taxon>
        <taxon>Pterygota</taxon>
        <taxon>Neoptera</taxon>
        <taxon>Endopterygota</taxon>
        <taxon>Coleoptera</taxon>
        <taxon>Polyphaga</taxon>
        <taxon>Cucujiformia</taxon>
        <taxon>Coccinelloidea</taxon>
        <taxon>Coccinellidae</taxon>
        <taxon>Scymninae</taxon>
        <taxon>Scymnini</taxon>
        <taxon>Cryptolaemus</taxon>
    </lineage>
</organism>
<dbReference type="Proteomes" id="UP001516400">
    <property type="component" value="Unassembled WGS sequence"/>
</dbReference>
<comment type="caution">
    <text evidence="2">The sequence shown here is derived from an EMBL/GenBank/DDBJ whole genome shotgun (WGS) entry which is preliminary data.</text>
</comment>
<dbReference type="AlphaFoldDB" id="A0ABD2MGX1"/>
<accession>A0ABD2MGX1</accession>
<evidence type="ECO:0000313" key="3">
    <source>
        <dbReference type="Proteomes" id="UP001516400"/>
    </source>
</evidence>
<evidence type="ECO:0000256" key="1">
    <source>
        <dbReference type="SAM" id="MobiDB-lite"/>
    </source>
</evidence>
<feature type="non-terminal residue" evidence="2">
    <location>
        <position position="1"/>
    </location>
</feature>
<dbReference type="EMBL" id="JABFTP020000001">
    <property type="protein sequence ID" value="KAL3265626.1"/>
    <property type="molecule type" value="Genomic_DNA"/>
</dbReference>
<gene>
    <name evidence="2" type="ORF">HHI36_009831</name>
</gene>
<reference evidence="2 3" key="1">
    <citation type="journal article" date="2021" name="BMC Biol.">
        <title>Horizontally acquired antibacterial genes associated with adaptive radiation of ladybird beetles.</title>
        <authorList>
            <person name="Li H.S."/>
            <person name="Tang X.F."/>
            <person name="Huang Y.H."/>
            <person name="Xu Z.Y."/>
            <person name="Chen M.L."/>
            <person name="Du X.Y."/>
            <person name="Qiu B.Y."/>
            <person name="Chen P.T."/>
            <person name="Zhang W."/>
            <person name="Slipinski A."/>
            <person name="Escalona H.E."/>
            <person name="Waterhouse R.M."/>
            <person name="Zwick A."/>
            <person name="Pang H."/>
        </authorList>
    </citation>
    <scope>NUCLEOTIDE SEQUENCE [LARGE SCALE GENOMIC DNA]</scope>
    <source>
        <strain evidence="2">SYSU2018</strain>
    </source>
</reference>
<evidence type="ECO:0000313" key="2">
    <source>
        <dbReference type="EMBL" id="KAL3265626.1"/>
    </source>
</evidence>